<gene>
    <name evidence="1" type="ORF">FHR87_002859</name>
</gene>
<accession>A0A839T9Y4</accession>
<sequence>MNYLISQAIAMYRPRLFIVEAGNSFGLLSEFARRLGLTVNRVRLAPGSGVSLAPFADARRLVAPDKFKTLKIE</sequence>
<proteinExistence type="predicted"/>
<dbReference type="EMBL" id="JACHXI010000015">
    <property type="protein sequence ID" value="MBB3104443.1"/>
    <property type="molecule type" value="Genomic_DNA"/>
</dbReference>
<reference evidence="1 2" key="1">
    <citation type="submission" date="2020-08" db="EMBL/GenBank/DDBJ databases">
        <title>Genomic Encyclopedia of Type Strains, Phase III (KMG-III): the genomes of soil and plant-associated and newly described type strains.</title>
        <authorList>
            <person name="Whitman W."/>
        </authorList>
    </citation>
    <scope>NUCLEOTIDE SEQUENCE [LARGE SCALE GENOMIC DNA]</scope>
    <source>
        <strain evidence="1 2">CECT 4462</strain>
    </source>
</reference>
<dbReference type="Proteomes" id="UP000549250">
    <property type="component" value="Unassembled WGS sequence"/>
</dbReference>
<protein>
    <submittedName>
        <fullName evidence="1">Uncharacterized protein</fullName>
    </submittedName>
</protein>
<evidence type="ECO:0000313" key="2">
    <source>
        <dbReference type="Proteomes" id="UP000549250"/>
    </source>
</evidence>
<organism evidence="1 2">
    <name type="scientific">Azomonas macrocytogenes</name>
    <name type="common">Azotobacter macrocytogenes</name>
    <dbReference type="NCBI Taxonomy" id="69962"/>
    <lineage>
        <taxon>Bacteria</taxon>
        <taxon>Pseudomonadati</taxon>
        <taxon>Pseudomonadota</taxon>
        <taxon>Gammaproteobacteria</taxon>
        <taxon>Pseudomonadales</taxon>
        <taxon>Pseudomonadaceae</taxon>
        <taxon>Azomonas</taxon>
    </lineage>
</organism>
<name>A0A839T9Y4_AZOMA</name>
<keyword evidence="2" id="KW-1185">Reference proteome</keyword>
<dbReference type="AlphaFoldDB" id="A0A839T9Y4"/>
<comment type="caution">
    <text evidence="1">The sequence shown here is derived from an EMBL/GenBank/DDBJ whole genome shotgun (WGS) entry which is preliminary data.</text>
</comment>
<evidence type="ECO:0000313" key="1">
    <source>
        <dbReference type="EMBL" id="MBB3104443.1"/>
    </source>
</evidence>